<proteinExistence type="predicted"/>
<sequence length="74" mass="7868">MLGEPADPGEHVQRREVEVRPLAVPRVDDAVDLVLGVLGHLFIMAMVAGDSGGSEHPAVIWQTGPARFARSALV</sequence>
<evidence type="ECO:0000313" key="1">
    <source>
        <dbReference type="EMBL" id="GAA4671512.1"/>
    </source>
</evidence>
<name>A0ABP8VU12_9MICO</name>
<evidence type="ECO:0000313" key="2">
    <source>
        <dbReference type="Proteomes" id="UP001501295"/>
    </source>
</evidence>
<keyword evidence="2" id="KW-1185">Reference proteome</keyword>
<comment type="caution">
    <text evidence="1">The sequence shown here is derived from an EMBL/GenBank/DDBJ whole genome shotgun (WGS) entry which is preliminary data.</text>
</comment>
<reference evidence="2" key="1">
    <citation type="journal article" date="2019" name="Int. J. Syst. Evol. Microbiol.">
        <title>The Global Catalogue of Microorganisms (GCM) 10K type strain sequencing project: providing services to taxonomists for standard genome sequencing and annotation.</title>
        <authorList>
            <consortium name="The Broad Institute Genomics Platform"/>
            <consortium name="The Broad Institute Genome Sequencing Center for Infectious Disease"/>
            <person name="Wu L."/>
            <person name="Ma J."/>
        </authorList>
    </citation>
    <scope>NUCLEOTIDE SEQUENCE [LARGE SCALE GENOMIC DNA]</scope>
    <source>
        <strain evidence="2">JCM 18956</strain>
    </source>
</reference>
<dbReference type="Proteomes" id="UP001501295">
    <property type="component" value="Unassembled WGS sequence"/>
</dbReference>
<protein>
    <submittedName>
        <fullName evidence="1">Uncharacterized protein</fullName>
    </submittedName>
</protein>
<gene>
    <name evidence="1" type="ORF">GCM10025780_14170</name>
</gene>
<accession>A0ABP8VU12</accession>
<organism evidence="1 2">
    <name type="scientific">Frondihabitans cladoniiphilus</name>
    <dbReference type="NCBI Taxonomy" id="715785"/>
    <lineage>
        <taxon>Bacteria</taxon>
        <taxon>Bacillati</taxon>
        <taxon>Actinomycetota</taxon>
        <taxon>Actinomycetes</taxon>
        <taxon>Micrococcales</taxon>
        <taxon>Microbacteriaceae</taxon>
        <taxon>Frondihabitans</taxon>
    </lineage>
</organism>
<dbReference type="EMBL" id="BAABLM010000002">
    <property type="protein sequence ID" value="GAA4671512.1"/>
    <property type="molecule type" value="Genomic_DNA"/>
</dbReference>